<evidence type="ECO:0000313" key="3">
    <source>
        <dbReference type="Proteomes" id="UP000034883"/>
    </source>
</evidence>
<dbReference type="InterPro" id="IPR009875">
    <property type="entry name" value="PilZ_domain"/>
</dbReference>
<dbReference type="RefSeq" id="WP_053232626.1">
    <property type="nucleotide sequence ID" value="NZ_CP011125.1"/>
</dbReference>
<evidence type="ECO:0000313" key="2">
    <source>
        <dbReference type="EMBL" id="AKF05380.1"/>
    </source>
</evidence>
<dbReference type="Proteomes" id="UP000034883">
    <property type="component" value="Chromosome"/>
</dbReference>
<feature type="domain" description="PilZ" evidence="1">
    <location>
        <begin position="19"/>
        <end position="102"/>
    </location>
</feature>
<sequence length="146" mass="16433">MSRFRRLDRYVVGSHGRAMSLDGHQLIGDRVLDASGEGVLVACDERVELGQRVFVSYPVPRSELVFDAETEVVRIVRGEREGDPGYCAGLRFVAFDRRDRLALGIDLRELPLVPRRVRWDATRATPIPLTHVKRAVVVRPIMQVGA</sequence>
<dbReference type="EMBL" id="CP011125">
    <property type="protein sequence ID" value="AKF05380.1"/>
    <property type="molecule type" value="Genomic_DNA"/>
</dbReference>
<reference evidence="2 3" key="1">
    <citation type="submission" date="2015-03" db="EMBL/GenBank/DDBJ databases">
        <title>Genome assembly of Sandaracinus amylolyticus DSM 53668.</title>
        <authorList>
            <person name="Sharma G."/>
            <person name="Subramanian S."/>
        </authorList>
    </citation>
    <scope>NUCLEOTIDE SEQUENCE [LARGE SCALE GENOMIC DNA]</scope>
    <source>
        <strain evidence="2 3">DSM 53668</strain>
    </source>
</reference>
<dbReference type="AlphaFoldDB" id="A0A0F6W1Z3"/>
<keyword evidence="3" id="KW-1185">Reference proteome</keyword>
<protein>
    <recommendedName>
        <fullName evidence="1">PilZ domain-containing protein</fullName>
    </recommendedName>
</protein>
<name>A0A0F6W1Z3_9BACT</name>
<dbReference type="Gene3D" id="2.40.10.220">
    <property type="entry name" value="predicted glycosyltransferase like domains"/>
    <property type="match status" value="1"/>
</dbReference>
<gene>
    <name evidence="2" type="ORF">DB32_002529</name>
</gene>
<evidence type="ECO:0000259" key="1">
    <source>
        <dbReference type="Pfam" id="PF07238"/>
    </source>
</evidence>
<dbReference type="KEGG" id="samy:DB32_002529"/>
<accession>A0A0F6W1Z3</accession>
<dbReference type="GO" id="GO:0035438">
    <property type="term" value="F:cyclic-di-GMP binding"/>
    <property type="evidence" value="ECO:0007669"/>
    <property type="project" value="InterPro"/>
</dbReference>
<organism evidence="2 3">
    <name type="scientific">Sandaracinus amylolyticus</name>
    <dbReference type="NCBI Taxonomy" id="927083"/>
    <lineage>
        <taxon>Bacteria</taxon>
        <taxon>Pseudomonadati</taxon>
        <taxon>Myxococcota</taxon>
        <taxon>Polyangia</taxon>
        <taxon>Polyangiales</taxon>
        <taxon>Sandaracinaceae</taxon>
        <taxon>Sandaracinus</taxon>
    </lineage>
</organism>
<dbReference type="STRING" id="927083.DB32_002529"/>
<dbReference type="SUPFAM" id="SSF141371">
    <property type="entry name" value="PilZ domain-like"/>
    <property type="match status" value="1"/>
</dbReference>
<dbReference type="Pfam" id="PF07238">
    <property type="entry name" value="PilZ"/>
    <property type="match status" value="1"/>
</dbReference>
<proteinExistence type="predicted"/>